<proteinExistence type="predicted"/>
<comment type="caution">
    <text evidence="1">The sequence shown here is derived from an EMBL/GenBank/DDBJ whole genome shotgun (WGS) entry which is preliminary data.</text>
</comment>
<evidence type="ECO:0008006" key="3">
    <source>
        <dbReference type="Google" id="ProtNLM"/>
    </source>
</evidence>
<organism evidence="1 2">
    <name type="scientific">Candidatus Danuiimicrobium aquiferis</name>
    <dbReference type="NCBI Taxonomy" id="1801832"/>
    <lineage>
        <taxon>Bacteria</taxon>
        <taxon>Pseudomonadati</taxon>
        <taxon>Candidatus Omnitrophota</taxon>
        <taxon>Candidatus Danuiimicrobium</taxon>
    </lineage>
</organism>
<accession>A0A1G1KQY6</accession>
<dbReference type="AlphaFoldDB" id="A0A1G1KQY6"/>
<sequence>MNWRSGLLIILVLCQSGCVTLFGWDIHAPAVLSQLFYDKVIPGKERVALYLPPDLIAYQSKNRGGRFADPQTYHVGEAFVPMVIEGLQYAFQEFILMETEPTPDILKRYGISYLMVMRIKDFGNRVTLKGQAVELETVVLIYDSELHFVKGIKARGSSDAQKVFAKKGGPEVNLNAAIENNVIATIQLLQDYIHENKE</sequence>
<protein>
    <recommendedName>
        <fullName evidence="3">ABC-type transport auxiliary lipoprotein component domain-containing protein</fullName>
    </recommendedName>
</protein>
<dbReference type="EMBL" id="MHFR01000068">
    <property type="protein sequence ID" value="OGW95255.1"/>
    <property type="molecule type" value="Genomic_DNA"/>
</dbReference>
<evidence type="ECO:0000313" key="2">
    <source>
        <dbReference type="Proteomes" id="UP000178187"/>
    </source>
</evidence>
<reference evidence="1 2" key="1">
    <citation type="journal article" date="2016" name="Nat. Commun.">
        <title>Thousands of microbial genomes shed light on interconnected biogeochemical processes in an aquifer system.</title>
        <authorList>
            <person name="Anantharaman K."/>
            <person name="Brown C.T."/>
            <person name="Hug L.A."/>
            <person name="Sharon I."/>
            <person name="Castelle C.J."/>
            <person name="Probst A.J."/>
            <person name="Thomas B.C."/>
            <person name="Singh A."/>
            <person name="Wilkins M.J."/>
            <person name="Karaoz U."/>
            <person name="Brodie E.L."/>
            <person name="Williams K.H."/>
            <person name="Hubbard S.S."/>
            <person name="Banfield J.F."/>
        </authorList>
    </citation>
    <scope>NUCLEOTIDE SEQUENCE [LARGE SCALE GENOMIC DNA]</scope>
</reference>
<name>A0A1G1KQY6_9BACT</name>
<gene>
    <name evidence="1" type="ORF">A3G33_04820</name>
</gene>
<dbReference type="Proteomes" id="UP000178187">
    <property type="component" value="Unassembled WGS sequence"/>
</dbReference>
<evidence type="ECO:0000313" key="1">
    <source>
        <dbReference type="EMBL" id="OGW95255.1"/>
    </source>
</evidence>